<sequence length="360" mass="40941">MKIIHVIQRPQLRGAEIFACQLSNHLLEKGHEVWMVALYPGDASLPFKGSIIELNRPIKKRFYDIKGWKRFSTLLKKIQPDLIQANAGDTLKFTASAKFIFNFEPPIIFRNANKSGLFINSFFKRKLNQFYLSKVSKVISVSKECEEDFIVTYNYPPEKITTVEIGIEKNIMGSLSNEIKTLFVKKQILLHIGSFVPEKNHLGLLRIFSEVNKKLPQTHLLLIGKGILEDKIRQEIKNFDLGERVTLLGYRTDVLDIIVNSKAFLLPSIIEGLPGVLLESMYCKTPVIAYDVGGIPGIVNSSTGSLIPVGDEMSFAKAVIRAVEYPDKVQIQVAYKIVRKKFMNIKISKRFVRAYKEVYT</sequence>
<keyword evidence="3" id="KW-0808">Transferase</keyword>
<dbReference type="AlphaFoldDB" id="A0A5B7X1V6"/>
<dbReference type="RefSeq" id="WP_139065207.1">
    <property type="nucleotide sequence ID" value="NZ_CP040812.1"/>
</dbReference>
<organism evidence="3 4">
    <name type="scientific">Antarcticibacterium flavum</name>
    <dbReference type="NCBI Taxonomy" id="2058175"/>
    <lineage>
        <taxon>Bacteria</taxon>
        <taxon>Pseudomonadati</taxon>
        <taxon>Bacteroidota</taxon>
        <taxon>Flavobacteriia</taxon>
        <taxon>Flavobacteriales</taxon>
        <taxon>Flavobacteriaceae</taxon>
        <taxon>Antarcticibacterium</taxon>
    </lineage>
</organism>
<protein>
    <submittedName>
        <fullName evidence="3">Glycosyltransferase family 4 protein</fullName>
    </submittedName>
</protein>
<reference evidence="3 4" key="1">
    <citation type="submission" date="2019-06" db="EMBL/GenBank/DDBJ databases">
        <title>Complete genome sequence of Antarcticibacterium flavum KCTC 52984T from an Antarctic marine sediment.</title>
        <authorList>
            <person name="Lee Y.M."/>
            <person name="Shin S.C."/>
        </authorList>
    </citation>
    <scope>NUCLEOTIDE SEQUENCE [LARGE SCALE GENOMIC DNA]</scope>
    <source>
        <strain evidence="3 4">KCTC 52984</strain>
    </source>
</reference>
<dbReference type="InterPro" id="IPR028098">
    <property type="entry name" value="Glyco_trans_4-like_N"/>
</dbReference>
<name>A0A5B7X1V6_9FLAO</name>
<dbReference type="GO" id="GO:0016757">
    <property type="term" value="F:glycosyltransferase activity"/>
    <property type="evidence" value="ECO:0007669"/>
    <property type="project" value="InterPro"/>
</dbReference>
<feature type="domain" description="Glycosyl transferase family 1" evidence="1">
    <location>
        <begin position="182"/>
        <end position="328"/>
    </location>
</feature>
<proteinExistence type="predicted"/>
<evidence type="ECO:0000259" key="1">
    <source>
        <dbReference type="Pfam" id="PF00534"/>
    </source>
</evidence>
<evidence type="ECO:0000259" key="2">
    <source>
        <dbReference type="Pfam" id="PF13439"/>
    </source>
</evidence>
<dbReference type="InterPro" id="IPR001296">
    <property type="entry name" value="Glyco_trans_1"/>
</dbReference>
<feature type="domain" description="Glycosyltransferase subfamily 4-like N-terminal" evidence="2">
    <location>
        <begin position="14"/>
        <end position="168"/>
    </location>
</feature>
<gene>
    <name evidence="3" type="ORF">FHG64_03990</name>
</gene>
<evidence type="ECO:0000313" key="4">
    <source>
        <dbReference type="Proteomes" id="UP000309016"/>
    </source>
</evidence>
<dbReference type="KEGG" id="afla:FHG64_03990"/>
<keyword evidence="4" id="KW-1185">Reference proteome</keyword>
<dbReference type="Pfam" id="PF13439">
    <property type="entry name" value="Glyco_transf_4"/>
    <property type="match status" value="1"/>
</dbReference>
<dbReference type="SUPFAM" id="SSF53756">
    <property type="entry name" value="UDP-Glycosyltransferase/glycogen phosphorylase"/>
    <property type="match status" value="1"/>
</dbReference>
<dbReference type="Gene3D" id="3.40.50.2000">
    <property type="entry name" value="Glycogen Phosphorylase B"/>
    <property type="match status" value="2"/>
</dbReference>
<dbReference type="OrthoDB" id="1522162at2"/>
<dbReference type="Pfam" id="PF00534">
    <property type="entry name" value="Glycos_transf_1"/>
    <property type="match status" value="1"/>
</dbReference>
<dbReference type="CDD" id="cd03801">
    <property type="entry name" value="GT4_PimA-like"/>
    <property type="match status" value="1"/>
</dbReference>
<accession>A0A5B7X1V6</accession>
<dbReference type="PANTHER" id="PTHR12526">
    <property type="entry name" value="GLYCOSYLTRANSFERASE"/>
    <property type="match status" value="1"/>
</dbReference>
<dbReference type="EMBL" id="CP040812">
    <property type="protein sequence ID" value="QCY68621.1"/>
    <property type="molecule type" value="Genomic_DNA"/>
</dbReference>
<evidence type="ECO:0000313" key="3">
    <source>
        <dbReference type="EMBL" id="QCY68621.1"/>
    </source>
</evidence>
<dbReference type="Proteomes" id="UP000309016">
    <property type="component" value="Chromosome"/>
</dbReference>